<evidence type="ECO:0000256" key="1">
    <source>
        <dbReference type="SAM" id="SignalP"/>
    </source>
</evidence>
<evidence type="ECO:0000313" key="4">
    <source>
        <dbReference type="Proteomes" id="UP000534306"/>
    </source>
</evidence>
<reference evidence="2 5" key="2">
    <citation type="submission" date="2020-08" db="EMBL/GenBank/DDBJ databases">
        <title>Sequencing the genomes of 1000 actinobacteria strains.</title>
        <authorList>
            <person name="Klenk H.-P."/>
        </authorList>
    </citation>
    <scope>NUCLEOTIDE SEQUENCE [LARGE SCALE GENOMIC DNA]</scope>
    <source>
        <strain evidence="2 5">DSM 15626</strain>
    </source>
</reference>
<keyword evidence="4" id="KW-1185">Reference proteome</keyword>
<sequence>MRQTYEKNARRAVGRILIGAVAAVAMAIPAGSAFAAPAGQSTGSGPVTVQARKSFGPYVDLTDCSYWRGYLAGSGKASWVGNCERHPVTGQWWFLADVN</sequence>
<evidence type="ECO:0000313" key="5">
    <source>
        <dbReference type="Proteomes" id="UP000553957"/>
    </source>
</evidence>
<name>A0A7Y4L728_9ACTN</name>
<evidence type="ECO:0000313" key="3">
    <source>
        <dbReference type="EMBL" id="NOL44371.1"/>
    </source>
</evidence>
<dbReference type="Proteomes" id="UP000534306">
    <property type="component" value="Unassembled WGS sequence"/>
</dbReference>
<feature type="signal peptide" evidence="1">
    <location>
        <begin position="1"/>
        <end position="35"/>
    </location>
</feature>
<dbReference type="EMBL" id="JACHKF010000001">
    <property type="protein sequence ID" value="MBB6571728.1"/>
    <property type="molecule type" value="Genomic_DNA"/>
</dbReference>
<comment type="caution">
    <text evidence="3">The sequence shown here is derived from an EMBL/GenBank/DDBJ whole genome shotgun (WGS) entry which is preliminary data.</text>
</comment>
<dbReference type="AlphaFoldDB" id="A0A7Y4L728"/>
<organism evidence="3 4">
    <name type="scientific">Kribbella sandramycini</name>
    <dbReference type="NCBI Taxonomy" id="60450"/>
    <lineage>
        <taxon>Bacteria</taxon>
        <taxon>Bacillati</taxon>
        <taxon>Actinomycetota</taxon>
        <taxon>Actinomycetes</taxon>
        <taxon>Propionibacteriales</taxon>
        <taxon>Kribbellaceae</taxon>
        <taxon>Kribbella</taxon>
    </lineage>
</organism>
<dbReference type="RefSeq" id="WP_171677611.1">
    <property type="nucleotide sequence ID" value="NZ_BAAAGT010000009.1"/>
</dbReference>
<gene>
    <name evidence="2" type="ORF">HNR71_007365</name>
    <name evidence="3" type="ORF">HPO96_29405</name>
</gene>
<reference evidence="3 4" key="1">
    <citation type="submission" date="2020-05" db="EMBL/GenBank/DDBJ databases">
        <title>Genome sequence of Kribbella sandramycini ATCC 39419.</title>
        <authorList>
            <person name="Maclea K.S."/>
            <person name="Fair J.L."/>
        </authorList>
    </citation>
    <scope>NUCLEOTIDE SEQUENCE [LARGE SCALE GENOMIC DNA]</scope>
    <source>
        <strain evidence="3 4">ATCC 39419</strain>
    </source>
</reference>
<feature type="chain" id="PRO_5036217867" evidence="1">
    <location>
        <begin position="36"/>
        <end position="99"/>
    </location>
</feature>
<proteinExistence type="predicted"/>
<protein>
    <submittedName>
        <fullName evidence="3">Uncharacterized protein</fullName>
    </submittedName>
</protein>
<dbReference type="EMBL" id="JABJRC010000008">
    <property type="protein sequence ID" value="NOL44371.1"/>
    <property type="molecule type" value="Genomic_DNA"/>
</dbReference>
<accession>A0A7Y4L728</accession>
<evidence type="ECO:0000313" key="2">
    <source>
        <dbReference type="EMBL" id="MBB6571728.1"/>
    </source>
</evidence>
<dbReference type="Proteomes" id="UP000553957">
    <property type="component" value="Unassembled WGS sequence"/>
</dbReference>
<keyword evidence="1" id="KW-0732">Signal</keyword>